<protein>
    <submittedName>
        <fullName evidence="1">Uncharacterized protein</fullName>
    </submittedName>
</protein>
<proteinExistence type="predicted"/>
<dbReference type="AlphaFoldDB" id="A0A1M2W1I7"/>
<keyword evidence="2" id="KW-1185">Reference proteome</keyword>
<name>A0A1M2W1I7_TRAPU</name>
<dbReference type="STRING" id="154538.A0A1M2W1I7"/>
<organism evidence="1 2">
    <name type="scientific">Trametes pubescens</name>
    <name type="common">White-rot fungus</name>
    <dbReference type="NCBI Taxonomy" id="154538"/>
    <lineage>
        <taxon>Eukaryota</taxon>
        <taxon>Fungi</taxon>
        <taxon>Dikarya</taxon>
        <taxon>Basidiomycota</taxon>
        <taxon>Agaricomycotina</taxon>
        <taxon>Agaricomycetes</taxon>
        <taxon>Polyporales</taxon>
        <taxon>Polyporaceae</taxon>
        <taxon>Trametes</taxon>
    </lineage>
</organism>
<accession>A0A1M2W1I7</accession>
<sequence length="137" mass="15780">MSLIHDMQCDLDERILQSDIPVFSLHVLIRYEVCYDHRHTPEFDVVLEETQRWLEDYPRERLQKGIEEGDTACILESCLRKMSQCEPGTEKLDDIMKNLERVSGLTGLYGEEGMLTGLTPVVNNTEPLQQRALAAWA</sequence>
<dbReference type="Proteomes" id="UP000184267">
    <property type="component" value="Unassembled WGS sequence"/>
</dbReference>
<evidence type="ECO:0000313" key="1">
    <source>
        <dbReference type="EMBL" id="OJT13676.1"/>
    </source>
</evidence>
<dbReference type="OrthoDB" id="432970at2759"/>
<reference evidence="1 2" key="1">
    <citation type="submission" date="2016-10" db="EMBL/GenBank/DDBJ databases">
        <title>Genome sequence of the basidiomycete white-rot fungus Trametes pubescens.</title>
        <authorList>
            <person name="Makela M.R."/>
            <person name="Granchi Z."/>
            <person name="Peng M."/>
            <person name="De Vries R.P."/>
            <person name="Grigoriev I."/>
            <person name="Riley R."/>
            <person name="Hilden K."/>
        </authorList>
    </citation>
    <scope>NUCLEOTIDE SEQUENCE [LARGE SCALE GENOMIC DNA]</scope>
    <source>
        <strain evidence="1 2">FBCC735</strain>
    </source>
</reference>
<evidence type="ECO:0000313" key="2">
    <source>
        <dbReference type="Proteomes" id="UP000184267"/>
    </source>
</evidence>
<dbReference type="EMBL" id="MNAD01000373">
    <property type="protein sequence ID" value="OJT13676.1"/>
    <property type="molecule type" value="Genomic_DNA"/>
</dbReference>
<gene>
    <name evidence="1" type="ORF">TRAPUB_9775</name>
</gene>
<comment type="caution">
    <text evidence="1">The sequence shown here is derived from an EMBL/GenBank/DDBJ whole genome shotgun (WGS) entry which is preliminary data.</text>
</comment>